<feature type="domain" description="EF-hand" evidence="4">
    <location>
        <begin position="104"/>
        <end position="139"/>
    </location>
</feature>
<feature type="region of interest" description="Disordered" evidence="3">
    <location>
        <begin position="813"/>
        <end position="848"/>
    </location>
</feature>
<dbReference type="GO" id="GO:0005509">
    <property type="term" value="F:calcium ion binding"/>
    <property type="evidence" value="ECO:0007669"/>
    <property type="project" value="InterPro"/>
</dbReference>
<dbReference type="EMBL" id="BSXW01000180">
    <property type="protein sequence ID" value="GMF14038.1"/>
    <property type="molecule type" value="Genomic_DNA"/>
</dbReference>
<sequence length="1157" mass="129277">MTCSDWQQYHQLLSNQQLMNYQPDPASQLNSSMSSLSMDKRIQYSSPRAPLATPYATQATLNATRASDNRSQRGGEGDIEANSRNTRLLEGEALWQRLSTSIAHSSEKLRQIFLKMDVMSSGKVSPEELELALSHIGVFLTTREYEKLYMALGEDVKEYTRDGATNGRWRGRGGNGNAFSIKYAEFLSLFQEKAGIDTRPQTLPSNSRQVSPPVVGVGSARLWDLLVAAFDKLQPLLQQYERIGQSFLPPETFRDCLMRCVRCYREKVALNRLTVQLLYYVDRDSGSGAIGVAPLLEALKAADRTTMKSKASPGVPGTSVGYVGLSPIRLGRKTVQPTAYSPACEGNVPYPAGKSTQERNAEASRTIVKICDDRRRESELHFPTATTSPRAVNSGDSEVYLEHQHRRQDPFFSTGKPPPALEARILSKLQQLKQLGQLSASSPQSVFPGDRFGHISRGQFRQSLVHLNLLVRYADVEALFWTLDTQGRGYIVAQDFYDHLNSFATQSKGASTHQLPGLSIDGSAQRSRLPRSVQKVLEKMLVELPRLMAICERLDTDQTGVVSTTEMLQATHELGIMASIADKHAAIEALCRNDHPQQQPSIDKIPYHFLEDLLGAICSDLLSPKKRKKHLSTTSVLLAPYEERSQPINVVPSFNQDSRSNDALWNCPRRRMHQDHPAARSSIRIADETNSTDDEHTPVRPPRRSTAVEDAKSRQERRHRIALVGVLQDLLERRSDLKTALDLHRRADARGQVTKKDLVEILLTSRLNLHFPAGAPAAQELVDELYPSLRPESGLGFLDVLRRISELLGEVTKELSSAPPTSGNGPPSTFSTNPYQQPQRPTGRRLNNSLDMHSSVLPTTQGSFTKLASLPKSEAFGGSETTVRRKLLQESRLKDLLNSDYGLQSAAVLVRHAFKGLAPREMVVPIDNGEFGATCRASDIKHVCYRLGLDLDLHEQQYVASSIDTTESGFVSSPGLLDFFSKLARTSDYTSLDKDKCGESDVHRSVTFCEDGQYYERVRASQQLSLTKDAAKMNRVTSGIGGALEGVQMRIEMLTREIKADEKGKKDYDEQLFRLNERRKDLESKLKECGEWNALFESKIKPLAGKYTETTDSMQGQYNDAKLRHAQGIIVLMENFDYHPEFKRFSDTFTAVPFRPK</sequence>
<proteinExistence type="predicted"/>
<dbReference type="PANTHER" id="PTHR20875">
    <property type="entry name" value="EF-HAND CALCIUM-BINDING DOMAIN-CONTAINING PROTEIN 6-RELATED"/>
    <property type="match status" value="1"/>
</dbReference>
<dbReference type="SUPFAM" id="SSF47473">
    <property type="entry name" value="EF-hand"/>
    <property type="match status" value="2"/>
</dbReference>
<dbReference type="PROSITE" id="PS00018">
    <property type="entry name" value="EF_HAND_1"/>
    <property type="match status" value="1"/>
</dbReference>
<evidence type="ECO:0000256" key="2">
    <source>
        <dbReference type="SAM" id="Coils"/>
    </source>
</evidence>
<organism evidence="5 6">
    <name type="scientific">Phytophthora lilii</name>
    <dbReference type="NCBI Taxonomy" id="2077276"/>
    <lineage>
        <taxon>Eukaryota</taxon>
        <taxon>Sar</taxon>
        <taxon>Stramenopiles</taxon>
        <taxon>Oomycota</taxon>
        <taxon>Peronosporomycetes</taxon>
        <taxon>Peronosporales</taxon>
        <taxon>Peronosporaceae</taxon>
        <taxon>Phytophthora</taxon>
    </lineage>
</organism>
<dbReference type="InterPro" id="IPR002048">
    <property type="entry name" value="EF_hand_dom"/>
</dbReference>
<dbReference type="Gene3D" id="1.10.238.10">
    <property type="entry name" value="EF-hand"/>
    <property type="match status" value="2"/>
</dbReference>
<keyword evidence="1" id="KW-0106">Calcium</keyword>
<reference evidence="5" key="1">
    <citation type="submission" date="2023-04" db="EMBL/GenBank/DDBJ databases">
        <title>Phytophthora lilii NBRC 32176.</title>
        <authorList>
            <person name="Ichikawa N."/>
            <person name="Sato H."/>
            <person name="Tonouchi N."/>
        </authorList>
    </citation>
    <scope>NUCLEOTIDE SEQUENCE</scope>
    <source>
        <strain evidence="5">NBRC 32176</strain>
    </source>
</reference>
<feature type="compositionally biased region" description="Basic and acidic residues" evidence="3">
    <location>
        <begin position="67"/>
        <end position="76"/>
    </location>
</feature>
<feature type="region of interest" description="Disordered" evidence="3">
    <location>
        <begin position="63"/>
        <end position="83"/>
    </location>
</feature>
<comment type="caution">
    <text evidence="5">The sequence shown here is derived from an EMBL/GenBank/DDBJ whole genome shotgun (WGS) entry which is preliminary data.</text>
</comment>
<accession>A0A9W6TH03</accession>
<dbReference type="InterPro" id="IPR052603">
    <property type="entry name" value="EFCB6"/>
</dbReference>
<dbReference type="OrthoDB" id="66091at2759"/>
<dbReference type="PANTHER" id="PTHR20875:SF0">
    <property type="entry name" value="GH12158P"/>
    <property type="match status" value="1"/>
</dbReference>
<feature type="region of interest" description="Disordered" evidence="3">
    <location>
        <begin position="670"/>
        <end position="715"/>
    </location>
</feature>
<dbReference type="InterPro" id="IPR011992">
    <property type="entry name" value="EF-hand-dom_pair"/>
</dbReference>
<dbReference type="Proteomes" id="UP001165083">
    <property type="component" value="Unassembled WGS sequence"/>
</dbReference>
<feature type="domain" description="EF-hand" evidence="4">
    <location>
        <begin position="542"/>
        <end position="577"/>
    </location>
</feature>
<evidence type="ECO:0000256" key="3">
    <source>
        <dbReference type="SAM" id="MobiDB-lite"/>
    </source>
</evidence>
<dbReference type="PROSITE" id="PS50222">
    <property type="entry name" value="EF_HAND_2"/>
    <property type="match status" value="2"/>
</dbReference>
<evidence type="ECO:0000313" key="5">
    <source>
        <dbReference type="EMBL" id="GMF14038.1"/>
    </source>
</evidence>
<feature type="coiled-coil region" evidence="2">
    <location>
        <begin position="1051"/>
        <end position="1085"/>
    </location>
</feature>
<feature type="compositionally biased region" description="Polar residues" evidence="3">
    <location>
        <begin position="814"/>
        <end position="848"/>
    </location>
</feature>
<name>A0A9W6TH03_9STRA</name>
<evidence type="ECO:0000313" key="6">
    <source>
        <dbReference type="Proteomes" id="UP001165083"/>
    </source>
</evidence>
<dbReference type="InterPro" id="IPR018247">
    <property type="entry name" value="EF_Hand_1_Ca_BS"/>
</dbReference>
<dbReference type="SMART" id="SM00054">
    <property type="entry name" value="EFh"/>
    <property type="match status" value="2"/>
</dbReference>
<evidence type="ECO:0000259" key="4">
    <source>
        <dbReference type="PROSITE" id="PS50222"/>
    </source>
</evidence>
<protein>
    <submittedName>
        <fullName evidence="5">Unnamed protein product</fullName>
    </submittedName>
</protein>
<keyword evidence="6" id="KW-1185">Reference proteome</keyword>
<gene>
    <name evidence="5" type="ORF">Plil01_000444900</name>
</gene>
<evidence type="ECO:0000256" key="1">
    <source>
        <dbReference type="ARBA" id="ARBA00022837"/>
    </source>
</evidence>
<dbReference type="AlphaFoldDB" id="A0A9W6TH03"/>
<keyword evidence="2" id="KW-0175">Coiled coil</keyword>